<dbReference type="InterPro" id="IPR042302">
    <property type="entry name" value="E1_FCCH_sf"/>
</dbReference>
<dbReference type="AlphaFoldDB" id="A0A6M3KSZ6"/>
<feature type="domain" description="Ubiquitin-activating enzyme E1 FCCH" evidence="1">
    <location>
        <begin position="78"/>
        <end position="141"/>
    </location>
</feature>
<dbReference type="EMBL" id="MT142565">
    <property type="protein sequence ID" value="QJA85273.1"/>
    <property type="molecule type" value="Genomic_DNA"/>
</dbReference>
<dbReference type="Gene3D" id="2.40.30.180">
    <property type="entry name" value="Ubiquitin-activating enzyme E1, FCCH domain"/>
    <property type="match status" value="1"/>
</dbReference>
<evidence type="ECO:0000259" key="1">
    <source>
        <dbReference type="Pfam" id="PF16190"/>
    </source>
</evidence>
<organism evidence="3">
    <name type="scientific">viral metagenome</name>
    <dbReference type="NCBI Taxonomy" id="1070528"/>
    <lineage>
        <taxon>unclassified sequences</taxon>
        <taxon>metagenomes</taxon>
        <taxon>organismal metagenomes</taxon>
    </lineage>
</organism>
<accession>A0A6M3KSZ6</accession>
<dbReference type="Pfam" id="PF16190">
    <property type="entry name" value="E1_FCCH"/>
    <property type="match status" value="1"/>
</dbReference>
<gene>
    <name evidence="2" type="ORF">MM415A01742_0004</name>
    <name evidence="3" type="ORF">MM415B02237_0004</name>
</gene>
<evidence type="ECO:0000313" key="2">
    <source>
        <dbReference type="EMBL" id="QJA75608.1"/>
    </source>
</evidence>
<name>A0A6M3KSZ6_9ZZZZ</name>
<protein>
    <submittedName>
        <fullName evidence="3">Putative tail tubular protein</fullName>
    </submittedName>
</protein>
<reference evidence="3" key="1">
    <citation type="submission" date="2020-03" db="EMBL/GenBank/DDBJ databases">
        <title>The deep terrestrial virosphere.</title>
        <authorList>
            <person name="Holmfeldt K."/>
            <person name="Nilsson E."/>
            <person name="Simone D."/>
            <person name="Lopez-Fernandez M."/>
            <person name="Wu X."/>
            <person name="de Brujin I."/>
            <person name="Lundin D."/>
            <person name="Andersson A."/>
            <person name="Bertilsson S."/>
            <person name="Dopson M."/>
        </authorList>
    </citation>
    <scope>NUCLEOTIDE SEQUENCE</scope>
    <source>
        <strain evidence="2">MM415A01742</strain>
        <strain evidence="3">MM415B02237</strain>
    </source>
</reference>
<proteinExistence type="predicted"/>
<dbReference type="InterPro" id="IPR032418">
    <property type="entry name" value="E1_FCCH"/>
</dbReference>
<dbReference type="EMBL" id="MT142174">
    <property type="protein sequence ID" value="QJA75608.1"/>
    <property type="molecule type" value="Genomic_DNA"/>
</dbReference>
<evidence type="ECO:0000313" key="3">
    <source>
        <dbReference type="EMBL" id="QJA85273.1"/>
    </source>
</evidence>
<sequence length="304" mass="33940">MADYKAYSDIYGDVCRAMGDLSQARLDEVKAVVNMVYLNEVCLCDELHPLYWLMDLIDDIKTKNEATITGIVAATGVLTAAAHGFVTGDITQIAGVVGMIELNDRHFVVVKVDAATFTLKDLSGTAVSTAAYTAYTSGGKAYHRGVTLSKNFRTIHSVNFLDFSIPLTPIGFQELEKNTGWYDTDSESQPTRYLHKPYADIAGTEYQRLLWFTLPDTVYYARIWGEKIPSRLSAAGDVPVLPARFHDAIVSGSVARLVQYGDVQIENAVVWPGLYKMHLEAIKNENREWWRKNMPDARSGHYLI</sequence>